<dbReference type="Proteomes" id="UP000640335">
    <property type="component" value="Unassembled WGS sequence"/>
</dbReference>
<proteinExistence type="predicted"/>
<reference evidence="3 4" key="1">
    <citation type="submission" date="2020-08" db="EMBL/GenBank/DDBJ databases">
        <title>A Genomic Blueprint of the Chicken Gut Microbiome.</title>
        <authorList>
            <person name="Gilroy R."/>
            <person name="Ravi A."/>
            <person name="Getino M."/>
            <person name="Pursley I."/>
            <person name="Horton D.L."/>
            <person name="Alikhan N.-F."/>
            <person name="Baker D."/>
            <person name="Gharbi K."/>
            <person name="Hall N."/>
            <person name="Watson M."/>
            <person name="Adriaenssens E.M."/>
            <person name="Foster-Nyarko E."/>
            <person name="Jarju S."/>
            <person name="Secka A."/>
            <person name="Antonio M."/>
            <person name="Oren A."/>
            <person name="Chaudhuri R."/>
            <person name="La Ragione R.M."/>
            <person name="Hildebrand F."/>
            <person name="Pallen M.J."/>
        </authorList>
    </citation>
    <scope>NUCLEOTIDE SEQUENCE [LARGE SCALE GENOMIC DNA]</scope>
    <source>
        <strain evidence="3 4">Sa3CUN1</strain>
    </source>
</reference>
<accession>A0ABR8Q0J7</accession>
<dbReference type="EMBL" id="JACSQZ010000005">
    <property type="protein sequence ID" value="MBD7913937.1"/>
    <property type="molecule type" value="Genomic_DNA"/>
</dbReference>
<evidence type="ECO:0000259" key="1">
    <source>
        <dbReference type="Pfam" id="PF06527"/>
    </source>
</evidence>
<dbReference type="InterPro" id="IPR032750">
    <property type="entry name" value="TnsD_C"/>
</dbReference>
<dbReference type="Pfam" id="PF15978">
    <property type="entry name" value="TnsD"/>
    <property type="match status" value="2"/>
</dbReference>
<feature type="domain" description="TniQ" evidence="1">
    <location>
        <begin position="5"/>
        <end position="153"/>
    </location>
</feature>
<protein>
    <submittedName>
        <fullName evidence="3">TniQ family protein</fullName>
    </submittedName>
</protein>
<dbReference type="InterPro" id="IPR009492">
    <property type="entry name" value="TniQ"/>
</dbReference>
<gene>
    <name evidence="3" type="ORF">H9660_02135</name>
</gene>
<sequence length="513" mass="61429">MIDFFTDPYKDELIYSAIARFHFYSGNIDFKDTIEECFGKRTMIPTLEFGGRLEYLANELGGTYTADDIINKNTIFPYYAPFIDYKRRDEILRDIKFNGSGTIYTKLGIIAGSICKKNYIYYCPICAMKDIQQYGEAYIHREHQLQGIMICAHDGNVLKRYSIRKLDSSRIKYIKLDKELLSLEIGSEKVNNYEKHLKLAKDAHYLFTEDLNEINKNNISSRYKFFLFSKGLARRNGTIKQRRLYEEFIDYYGVGFLESLESYIDFDDEYNWLKIVTRNSERVTHPIRHLLLIGFLCNNIEEFFKTKIIWIDKKVENSKYNIENANLNKLSEYKRNFIKIIDENKGMNRTTLREQLKKEYIYLYRYDREWLFSNLPKKIKEEKQIIRIDWEKRDKLYFEILQKKYIEIKSLEKPVRITRTSLAKSLGILDNIEKKIEKLPLTRNFLEKVFESTKDFQLRRCKVIIDNLIQNNEEIKLWKIQRTAAIRTNQFNDIKDCLIQYIEIKSDCIEKII</sequence>
<dbReference type="Pfam" id="PF06527">
    <property type="entry name" value="TniQ"/>
    <property type="match status" value="1"/>
</dbReference>
<organism evidence="3 4">
    <name type="scientific">Clostridium gallinarum</name>
    <dbReference type="NCBI Taxonomy" id="2762246"/>
    <lineage>
        <taxon>Bacteria</taxon>
        <taxon>Bacillati</taxon>
        <taxon>Bacillota</taxon>
        <taxon>Clostridia</taxon>
        <taxon>Eubacteriales</taxon>
        <taxon>Clostridiaceae</taxon>
        <taxon>Clostridium</taxon>
    </lineage>
</organism>
<evidence type="ECO:0000259" key="2">
    <source>
        <dbReference type="Pfam" id="PF15978"/>
    </source>
</evidence>
<feature type="domain" description="Transposon Tn7 transposition protein TnsD C-terminal" evidence="2">
    <location>
        <begin position="313"/>
        <end position="446"/>
    </location>
</feature>
<name>A0ABR8Q0J7_9CLOT</name>
<comment type="caution">
    <text evidence="3">The sequence shown here is derived from an EMBL/GenBank/DDBJ whole genome shotgun (WGS) entry which is preliminary data.</text>
</comment>
<dbReference type="RefSeq" id="WP_191748086.1">
    <property type="nucleotide sequence ID" value="NZ_JACSQZ010000005.1"/>
</dbReference>
<keyword evidence="4" id="KW-1185">Reference proteome</keyword>
<evidence type="ECO:0000313" key="3">
    <source>
        <dbReference type="EMBL" id="MBD7913937.1"/>
    </source>
</evidence>
<feature type="domain" description="Transposon Tn7 transposition protein TnsD C-terminal" evidence="2">
    <location>
        <begin position="199"/>
        <end position="307"/>
    </location>
</feature>
<evidence type="ECO:0000313" key="4">
    <source>
        <dbReference type="Proteomes" id="UP000640335"/>
    </source>
</evidence>